<proteinExistence type="predicted"/>
<evidence type="ECO:0000313" key="3">
    <source>
        <dbReference type="Proteomes" id="UP000011682"/>
    </source>
</evidence>
<organism evidence="2 3">
    <name type="scientific">Cystobacter fuscus (strain ATCC 25194 / DSM 2262 / NBRC 100088 / M29)</name>
    <dbReference type="NCBI Taxonomy" id="1242864"/>
    <lineage>
        <taxon>Bacteria</taxon>
        <taxon>Pseudomonadati</taxon>
        <taxon>Myxococcota</taxon>
        <taxon>Myxococcia</taxon>
        <taxon>Myxococcales</taxon>
        <taxon>Cystobacterineae</taxon>
        <taxon>Archangiaceae</taxon>
        <taxon>Cystobacter</taxon>
    </lineage>
</organism>
<evidence type="ECO:0000313" key="2">
    <source>
        <dbReference type="EMBL" id="EPX63336.1"/>
    </source>
</evidence>
<dbReference type="PROSITE" id="PS51257">
    <property type="entry name" value="PROKAR_LIPOPROTEIN"/>
    <property type="match status" value="1"/>
</dbReference>
<sequence>MKMKMLMLGFVSGLMIACGGPGPEDVQAPAEELGTTQGALCEGWDSGARKCSFQCYSYSTWWTTSATVSYGQCQEYANGQCGRTAYGACWSK</sequence>
<name>S9PJU0_CYSF2</name>
<feature type="signal peptide" evidence="1">
    <location>
        <begin position="1"/>
        <end position="17"/>
    </location>
</feature>
<dbReference type="AlphaFoldDB" id="S9PJU0"/>
<dbReference type="OrthoDB" id="5524806at2"/>
<feature type="chain" id="PRO_5004567571" description="Lipoprotein" evidence="1">
    <location>
        <begin position="18"/>
        <end position="92"/>
    </location>
</feature>
<dbReference type="RefSeq" id="WP_002627350.1">
    <property type="nucleotide sequence ID" value="NZ_ANAH02000005.1"/>
</dbReference>
<gene>
    <name evidence="2" type="ORF">D187_005742</name>
</gene>
<accession>S9PJU0</accession>
<evidence type="ECO:0000256" key="1">
    <source>
        <dbReference type="SAM" id="SignalP"/>
    </source>
</evidence>
<protein>
    <recommendedName>
        <fullName evidence="4">Lipoprotein</fullName>
    </recommendedName>
</protein>
<dbReference type="eggNOG" id="ENOG5032NA2">
    <property type="taxonomic scope" value="Bacteria"/>
</dbReference>
<evidence type="ECO:0008006" key="4">
    <source>
        <dbReference type="Google" id="ProtNLM"/>
    </source>
</evidence>
<keyword evidence="1" id="KW-0732">Signal</keyword>
<reference evidence="2" key="1">
    <citation type="submission" date="2013-05" db="EMBL/GenBank/DDBJ databases">
        <title>Genome assembly of Cystobacter fuscus DSM 2262.</title>
        <authorList>
            <person name="Sharma G."/>
            <person name="Khatri I."/>
            <person name="Kaur C."/>
            <person name="Mayilraj S."/>
            <person name="Subramanian S."/>
        </authorList>
    </citation>
    <scope>NUCLEOTIDE SEQUENCE [LARGE SCALE GENOMIC DNA]</scope>
    <source>
        <strain evidence="2">DSM 2262</strain>
    </source>
</reference>
<dbReference type="EMBL" id="ANAH02000005">
    <property type="protein sequence ID" value="EPX63336.1"/>
    <property type="molecule type" value="Genomic_DNA"/>
</dbReference>
<keyword evidence="3" id="KW-1185">Reference proteome</keyword>
<comment type="caution">
    <text evidence="2">The sequence shown here is derived from an EMBL/GenBank/DDBJ whole genome shotgun (WGS) entry which is preliminary data.</text>
</comment>
<dbReference type="Proteomes" id="UP000011682">
    <property type="component" value="Unassembled WGS sequence"/>
</dbReference>